<keyword evidence="3 7" id="KW-0378">Hydrolase</keyword>
<name>A0A4T0X3B6_9ASCO</name>
<feature type="domain" description="Uracil-DNA glycosylase-like" evidence="8">
    <location>
        <begin position="108"/>
        <end position="289"/>
    </location>
</feature>
<keyword evidence="2 7" id="KW-0227">DNA damage</keyword>
<evidence type="ECO:0000256" key="1">
    <source>
        <dbReference type="ARBA" id="ARBA00008184"/>
    </source>
</evidence>
<comment type="function">
    <text evidence="7">Excises uracil residues from the DNA which can arise as a result of misincorporation of dUMP residues by DNA polymerase or due to deamination of cytosine.</text>
</comment>
<evidence type="ECO:0000259" key="8">
    <source>
        <dbReference type="SMART" id="SM00986"/>
    </source>
</evidence>
<dbReference type="GO" id="GO:0004844">
    <property type="term" value="F:uracil DNA N-glycosylase activity"/>
    <property type="evidence" value="ECO:0007669"/>
    <property type="project" value="UniProtKB-UniRule"/>
</dbReference>
<accession>A0A4T0X3B6</accession>
<feature type="active site" description="Proton acceptor" evidence="7">
    <location>
        <position position="123"/>
    </location>
</feature>
<keyword evidence="10" id="KW-1185">Reference proteome</keyword>
<dbReference type="Gene3D" id="3.40.470.10">
    <property type="entry name" value="Uracil-DNA glycosylase-like domain"/>
    <property type="match status" value="1"/>
</dbReference>
<evidence type="ECO:0000256" key="3">
    <source>
        <dbReference type="ARBA" id="ARBA00022801"/>
    </source>
</evidence>
<dbReference type="NCBIfam" id="NF003588">
    <property type="entry name" value="PRK05254.1-1"/>
    <property type="match status" value="1"/>
</dbReference>
<dbReference type="STRING" id="52247.A0A4T0X3B6"/>
<reference evidence="9 10" key="1">
    <citation type="journal article" date="2019" name="Front. Genet.">
        <title>Whole-Genome Sequencing of the Opportunistic Yeast Pathogen Candida inconspicua Uncovers Its Hybrid Origin.</title>
        <authorList>
            <person name="Mixao V."/>
            <person name="Hansen A.P."/>
            <person name="Saus E."/>
            <person name="Boekhout T."/>
            <person name="Lass-Florl C."/>
            <person name="Gabaldon T."/>
        </authorList>
    </citation>
    <scope>NUCLEOTIDE SEQUENCE [LARGE SCALE GENOMIC DNA]</scope>
    <source>
        <strain evidence="9 10">CBS 180</strain>
    </source>
</reference>
<dbReference type="EMBL" id="SELW01000247">
    <property type="protein sequence ID" value="TID29809.1"/>
    <property type="molecule type" value="Genomic_DNA"/>
</dbReference>
<dbReference type="GO" id="GO:0097510">
    <property type="term" value="P:base-excision repair, AP site formation via deaminated base removal"/>
    <property type="evidence" value="ECO:0007669"/>
    <property type="project" value="TreeGrafter"/>
</dbReference>
<dbReference type="NCBIfam" id="NF003589">
    <property type="entry name" value="PRK05254.1-2"/>
    <property type="match status" value="1"/>
</dbReference>
<comment type="catalytic activity">
    <reaction evidence="7">
        <text>Hydrolyzes single-stranded DNA or mismatched double-stranded DNA and polynucleotides, releasing free uracil.</text>
        <dbReference type="EC" id="3.2.2.27"/>
    </reaction>
</comment>
<sequence>MKRERDIGEYFGGGKKVKVETKVEVIVEYGKNKTELLSQFKKTFQNKLNEEEKELLSLEIETMEDSWFEALADVFTQEWFLDLKRFVRREFATHTVYPPKEEIYSWSQLTPLKKVRCIIIGQDPYHGPGQAHGLAFSVKGNTKIPPSLRNIYKGVKVDYPSFAIPSHGDLTNWAQQGVLLLNTVLTVRAGNANSHAGHGWERFTREVLSRAVQSASSTDDTRGSTGQNIVIVAWGKHAERVAGQVMTSAAAANINTDHVHVLKGCHPSPLSAHRGFFEQGHFRRTNELLGGDQIDWCKLQ</sequence>
<keyword evidence="6 7" id="KW-0539">Nucleus</keyword>
<proteinExistence type="inferred from homology"/>
<dbReference type="PANTHER" id="PTHR11264">
    <property type="entry name" value="URACIL-DNA GLYCOSYLASE"/>
    <property type="match status" value="1"/>
</dbReference>
<dbReference type="FunFam" id="3.40.470.10:FF:000007">
    <property type="entry name" value="Uracil-DNA glycosylase"/>
    <property type="match status" value="1"/>
</dbReference>
<dbReference type="GO" id="GO:0005739">
    <property type="term" value="C:mitochondrion"/>
    <property type="evidence" value="ECO:0007669"/>
    <property type="project" value="UniProtKB-SubCell"/>
</dbReference>
<protein>
    <recommendedName>
        <fullName evidence="7">Uracil-DNA glycosylase</fullName>
        <shortName evidence="7">UDG</shortName>
        <ecNumber evidence="7">3.2.2.27</ecNumber>
    </recommendedName>
</protein>
<evidence type="ECO:0000313" key="9">
    <source>
        <dbReference type="EMBL" id="TID29809.1"/>
    </source>
</evidence>
<comment type="subcellular location">
    <subcellularLocation>
        <location evidence="7">Mitochondrion</location>
    </subcellularLocation>
    <subcellularLocation>
        <location evidence="7">Nucleus</location>
    </subcellularLocation>
</comment>
<dbReference type="PANTHER" id="PTHR11264:SF0">
    <property type="entry name" value="URACIL-DNA GLYCOSYLASE"/>
    <property type="match status" value="1"/>
</dbReference>
<evidence type="ECO:0000313" key="10">
    <source>
        <dbReference type="Proteomes" id="UP000307173"/>
    </source>
</evidence>
<dbReference type="InterPro" id="IPR002043">
    <property type="entry name" value="UDG_fam1"/>
</dbReference>
<dbReference type="NCBIfam" id="NF003592">
    <property type="entry name" value="PRK05254.1-5"/>
    <property type="match status" value="1"/>
</dbReference>
<dbReference type="GO" id="GO:0005634">
    <property type="term" value="C:nucleus"/>
    <property type="evidence" value="ECO:0007669"/>
    <property type="project" value="UniProtKB-SubCell"/>
</dbReference>
<gene>
    <name evidence="7" type="primary">UNG1</name>
    <name evidence="9" type="ORF">CANINC_001624</name>
</gene>
<dbReference type="OrthoDB" id="10031947at2759"/>
<evidence type="ECO:0000256" key="6">
    <source>
        <dbReference type="ARBA" id="ARBA00023242"/>
    </source>
</evidence>
<evidence type="ECO:0000256" key="5">
    <source>
        <dbReference type="ARBA" id="ARBA00023204"/>
    </source>
</evidence>
<dbReference type="EC" id="3.2.2.27" evidence="7"/>
<evidence type="ECO:0000256" key="4">
    <source>
        <dbReference type="ARBA" id="ARBA00023128"/>
    </source>
</evidence>
<evidence type="ECO:0000256" key="2">
    <source>
        <dbReference type="ARBA" id="ARBA00022763"/>
    </source>
</evidence>
<dbReference type="InterPro" id="IPR036895">
    <property type="entry name" value="Uracil-DNA_glycosylase-like_sf"/>
</dbReference>
<dbReference type="HAMAP" id="MF_00148">
    <property type="entry name" value="UDG"/>
    <property type="match status" value="1"/>
</dbReference>
<dbReference type="Pfam" id="PF03167">
    <property type="entry name" value="UDG"/>
    <property type="match status" value="1"/>
</dbReference>
<dbReference type="Proteomes" id="UP000307173">
    <property type="component" value="Unassembled WGS sequence"/>
</dbReference>
<comment type="caution">
    <text evidence="9">The sequence shown here is derived from an EMBL/GenBank/DDBJ whole genome shotgun (WGS) entry which is preliminary data.</text>
</comment>
<dbReference type="AlphaFoldDB" id="A0A4T0X3B6"/>
<dbReference type="InterPro" id="IPR005122">
    <property type="entry name" value="Uracil-DNA_glycosylase-like"/>
</dbReference>
<dbReference type="SUPFAM" id="SSF52141">
    <property type="entry name" value="Uracil-DNA glycosylase-like"/>
    <property type="match status" value="1"/>
</dbReference>
<dbReference type="NCBIfam" id="TIGR00628">
    <property type="entry name" value="ung"/>
    <property type="match status" value="1"/>
</dbReference>
<dbReference type="CDD" id="cd10027">
    <property type="entry name" value="UDG-F1-like"/>
    <property type="match status" value="1"/>
</dbReference>
<organism evidence="9 10">
    <name type="scientific">Pichia inconspicua</name>
    <dbReference type="NCBI Taxonomy" id="52247"/>
    <lineage>
        <taxon>Eukaryota</taxon>
        <taxon>Fungi</taxon>
        <taxon>Dikarya</taxon>
        <taxon>Ascomycota</taxon>
        <taxon>Saccharomycotina</taxon>
        <taxon>Pichiomycetes</taxon>
        <taxon>Pichiales</taxon>
        <taxon>Pichiaceae</taxon>
        <taxon>Pichia</taxon>
    </lineage>
</organism>
<evidence type="ECO:0000256" key="7">
    <source>
        <dbReference type="HAMAP-Rule" id="MF_03166"/>
    </source>
</evidence>
<comment type="similarity">
    <text evidence="1 7">Belongs to the uracil-DNA glycosylase (UDG) superfamily. UNG family.</text>
</comment>
<dbReference type="SMART" id="SM00987">
    <property type="entry name" value="UreE_C"/>
    <property type="match status" value="1"/>
</dbReference>
<dbReference type="SMART" id="SM00986">
    <property type="entry name" value="UDG"/>
    <property type="match status" value="1"/>
</dbReference>
<keyword evidence="5 7" id="KW-0234">DNA repair</keyword>
<keyword evidence="4 7" id="KW-0496">Mitochondrion</keyword>